<dbReference type="PANTHER" id="PTHR12686">
    <property type="entry name" value="3'-5' EXORIBONUCLEASE CSL4-RELATED"/>
    <property type="match status" value="1"/>
</dbReference>
<dbReference type="InterPro" id="IPR039771">
    <property type="entry name" value="Csl4"/>
</dbReference>
<evidence type="ECO:0000313" key="5">
    <source>
        <dbReference type="EMBL" id="CCO15271.1"/>
    </source>
</evidence>
<accession>K8EBM0</accession>
<keyword evidence="3" id="KW-0271">Exosome</keyword>
<comment type="subcellular location">
    <subcellularLocation>
        <location evidence="1">Nucleus</location>
        <location evidence="1">Nucleolus</location>
    </subcellularLocation>
</comment>
<dbReference type="STRING" id="41875.K8EBM0"/>
<dbReference type="InterPro" id="IPR019495">
    <property type="entry name" value="EXOSC1_C"/>
</dbReference>
<dbReference type="GO" id="GO:0000178">
    <property type="term" value="C:exosome (RNase complex)"/>
    <property type="evidence" value="ECO:0007669"/>
    <property type="project" value="UniProtKB-KW"/>
</dbReference>
<dbReference type="Gene3D" id="2.40.50.140">
    <property type="entry name" value="Nucleic acid-binding proteins"/>
    <property type="match status" value="1"/>
</dbReference>
<evidence type="ECO:0000256" key="2">
    <source>
        <dbReference type="ARBA" id="ARBA00022490"/>
    </source>
</evidence>
<dbReference type="SUPFAM" id="SSF50249">
    <property type="entry name" value="Nucleic acid-binding proteins"/>
    <property type="match status" value="1"/>
</dbReference>
<dbReference type="GeneID" id="19017485"/>
<keyword evidence="2" id="KW-0963">Cytoplasm</keyword>
<sequence length="243" mass="27958">MVLVFPGDRIRLLSSSSPEGKDGEEDFEEDFEEIECGSGAYKDENGIKRASKIGEIYVKDVFEDDVLAVDEEDEDEENDEEEKKKKKTKKKRKRVVEVLNREEIEDENVRVRLPEVNDVVFAKCTKIREKMAQFDVLVCDGKPLKTEFSGIVRQQDVRKTEIDKVIMEESFVPGDVVRCKVLAMGEGRSLVLATNENPLGVVRAKCKRCKTTMVAMNWQEMMCPKTEHREMRKVAKIDEIKDM</sequence>
<proteinExistence type="predicted"/>
<dbReference type="Pfam" id="PF10447">
    <property type="entry name" value="EXOSC1"/>
    <property type="match status" value="1"/>
</dbReference>
<dbReference type="AlphaFoldDB" id="K8EBM0"/>
<evidence type="ECO:0000256" key="1">
    <source>
        <dbReference type="ARBA" id="ARBA00004604"/>
    </source>
</evidence>
<dbReference type="KEGG" id="bpg:Bathy02g03720"/>
<name>K8EBM0_9CHLO</name>
<dbReference type="InterPro" id="IPR012340">
    <property type="entry name" value="NA-bd_OB-fold"/>
</dbReference>
<feature type="domain" description="Exosome complex component CSL4 C-terminal" evidence="4">
    <location>
        <begin position="145"/>
        <end position="183"/>
    </location>
</feature>
<dbReference type="GO" id="GO:0003723">
    <property type="term" value="F:RNA binding"/>
    <property type="evidence" value="ECO:0007669"/>
    <property type="project" value="InterPro"/>
</dbReference>
<dbReference type="RefSeq" id="XP_007515031.1">
    <property type="nucleotide sequence ID" value="XM_007514969.1"/>
</dbReference>
<evidence type="ECO:0000256" key="3">
    <source>
        <dbReference type="ARBA" id="ARBA00022835"/>
    </source>
</evidence>
<dbReference type="PANTHER" id="PTHR12686:SF8">
    <property type="entry name" value="EXOSOME COMPLEX COMPONENT CSL4"/>
    <property type="match status" value="1"/>
</dbReference>
<evidence type="ECO:0000259" key="4">
    <source>
        <dbReference type="Pfam" id="PF10447"/>
    </source>
</evidence>
<dbReference type="EMBL" id="FO082277">
    <property type="protein sequence ID" value="CCO15271.1"/>
    <property type="molecule type" value="Genomic_DNA"/>
</dbReference>
<dbReference type="Proteomes" id="UP000198341">
    <property type="component" value="Chromosome 2"/>
</dbReference>
<reference evidence="5 6" key="1">
    <citation type="submission" date="2011-10" db="EMBL/GenBank/DDBJ databases">
        <authorList>
            <person name="Genoscope - CEA"/>
        </authorList>
    </citation>
    <scope>NUCLEOTIDE SEQUENCE [LARGE SCALE GENOMIC DNA]</scope>
    <source>
        <strain evidence="5 6">RCC 1105</strain>
    </source>
</reference>
<dbReference type="eggNOG" id="KOG3409">
    <property type="taxonomic scope" value="Eukaryota"/>
</dbReference>
<dbReference type="GO" id="GO:0005730">
    <property type="term" value="C:nucleolus"/>
    <property type="evidence" value="ECO:0007669"/>
    <property type="project" value="UniProtKB-SubCell"/>
</dbReference>
<dbReference type="OrthoDB" id="440760at2759"/>
<keyword evidence="6" id="KW-1185">Reference proteome</keyword>
<dbReference type="GO" id="GO:0006396">
    <property type="term" value="P:RNA processing"/>
    <property type="evidence" value="ECO:0007669"/>
    <property type="project" value="InterPro"/>
</dbReference>
<gene>
    <name evidence="5" type="ORF">Bathy02g03720</name>
</gene>
<evidence type="ECO:0000313" key="6">
    <source>
        <dbReference type="Proteomes" id="UP000198341"/>
    </source>
</evidence>
<protein>
    <recommendedName>
        <fullName evidence="4">Exosome complex component CSL4 C-terminal domain-containing protein</fullName>
    </recommendedName>
</protein>
<organism evidence="5 6">
    <name type="scientific">Bathycoccus prasinos</name>
    <dbReference type="NCBI Taxonomy" id="41875"/>
    <lineage>
        <taxon>Eukaryota</taxon>
        <taxon>Viridiplantae</taxon>
        <taxon>Chlorophyta</taxon>
        <taxon>Mamiellophyceae</taxon>
        <taxon>Mamiellales</taxon>
        <taxon>Bathycoccaceae</taxon>
        <taxon>Bathycoccus</taxon>
    </lineage>
</organism>